<organism evidence="2 3">
    <name type="scientific">Collybia nuda</name>
    <dbReference type="NCBI Taxonomy" id="64659"/>
    <lineage>
        <taxon>Eukaryota</taxon>
        <taxon>Fungi</taxon>
        <taxon>Dikarya</taxon>
        <taxon>Basidiomycota</taxon>
        <taxon>Agaricomycotina</taxon>
        <taxon>Agaricomycetes</taxon>
        <taxon>Agaricomycetidae</taxon>
        <taxon>Agaricales</taxon>
        <taxon>Tricholomatineae</taxon>
        <taxon>Clitocybaceae</taxon>
        <taxon>Collybia</taxon>
    </lineage>
</organism>
<accession>A0A9P5XRW7</accession>
<dbReference type="EMBL" id="MU150416">
    <property type="protein sequence ID" value="KAF9456572.1"/>
    <property type="molecule type" value="Genomic_DNA"/>
</dbReference>
<comment type="caution">
    <text evidence="2">The sequence shown here is derived from an EMBL/GenBank/DDBJ whole genome shotgun (WGS) entry which is preliminary data.</text>
</comment>
<feature type="compositionally biased region" description="Low complexity" evidence="1">
    <location>
        <begin position="102"/>
        <end position="112"/>
    </location>
</feature>
<evidence type="ECO:0000313" key="3">
    <source>
        <dbReference type="Proteomes" id="UP000807353"/>
    </source>
</evidence>
<dbReference type="AlphaFoldDB" id="A0A9P5XRW7"/>
<proteinExistence type="predicted"/>
<gene>
    <name evidence="2" type="ORF">BDZ94DRAFT_1326887</name>
</gene>
<feature type="region of interest" description="Disordered" evidence="1">
    <location>
        <begin position="1"/>
        <end position="147"/>
    </location>
</feature>
<dbReference type="OrthoDB" id="3261714at2759"/>
<feature type="region of interest" description="Disordered" evidence="1">
    <location>
        <begin position="320"/>
        <end position="374"/>
    </location>
</feature>
<keyword evidence="3" id="KW-1185">Reference proteome</keyword>
<reference evidence="2" key="1">
    <citation type="submission" date="2020-11" db="EMBL/GenBank/DDBJ databases">
        <authorList>
            <consortium name="DOE Joint Genome Institute"/>
            <person name="Ahrendt S."/>
            <person name="Riley R."/>
            <person name="Andreopoulos W."/>
            <person name="Labutti K."/>
            <person name="Pangilinan J."/>
            <person name="Ruiz-Duenas F.J."/>
            <person name="Barrasa J.M."/>
            <person name="Sanchez-Garcia M."/>
            <person name="Camarero S."/>
            <person name="Miyauchi S."/>
            <person name="Serrano A."/>
            <person name="Linde D."/>
            <person name="Babiker R."/>
            <person name="Drula E."/>
            <person name="Ayuso-Fernandez I."/>
            <person name="Pacheco R."/>
            <person name="Padilla G."/>
            <person name="Ferreira P."/>
            <person name="Barriuso J."/>
            <person name="Kellner H."/>
            <person name="Castanera R."/>
            <person name="Alfaro M."/>
            <person name="Ramirez L."/>
            <person name="Pisabarro A.G."/>
            <person name="Kuo A."/>
            <person name="Tritt A."/>
            <person name="Lipzen A."/>
            <person name="He G."/>
            <person name="Yan M."/>
            <person name="Ng V."/>
            <person name="Cullen D."/>
            <person name="Martin F."/>
            <person name="Rosso M.-N."/>
            <person name="Henrissat B."/>
            <person name="Hibbett D."/>
            <person name="Martinez A.T."/>
            <person name="Grigoriev I.V."/>
        </authorList>
    </citation>
    <scope>NUCLEOTIDE SEQUENCE</scope>
    <source>
        <strain evidence="2">CBS 247.69</strain>
    </source>
</reference>
<name>A0A9P5XRW7_9AGAR</name>
<evidence type="ECO:0000313" key="2">
    <source>
        <dbReference type="EMBL" id="KAF9456572.1"/>
    </source>
</evidence>
<feature type="compositionally biased region" description="Low complexity" evidence="1">
    <location>
        <begin position="324"/>
        <end position="337"/>
    </location>
</feature>
<feature type="compositionally biased region" description="Polar residues" evidence="1">
    <location>
        <begin position="42"/>
        <end position="84"/>
    </location>
</feature>
<dbReference type="Proteomes" id="UP000807353">
    <property type="component" value="Unassembled WGS sequence"/>
</dbReference>
<sequence length="479" mass="52656">MSARTPFIPVAKDLRAANTQEQTQNLNQSTANTIFSPDPSNPLHTSAVTAQPGAKSQSKAPENTHISQPVSSTGPGNSVSTNNAPKPLNLGGLIKKTNRSSQGQGPFQNQGPPHRPSLGNLTVRPGTADPHTKSQQNQENHRQTHIPSVDIIAPIPRQVIRAPSPLLSIVQASGIISSSKFKTPSLPQSISTKKPNDAHTSTSALGFSFSQTKAIPDQQHTCQLPSPPTSIRLSSTRTLESHPVIDLDQEVTPFFLNTSLPNQTGPQRVLINDGNRRNINHEQASHRGNQLKRPRNDQEQAEEDLATSAVKRYKDLSGEYNTRLPGVSSPVLPSSPSDHFRSQYRPSRSRSPEVMDNTSQSHHHGGAPLTPSGHEHVYQHDDPDSFMVDGPRALDKLLGRDTDTYIEENMEKYERATDRWRDCAMEDWIAGATELTARYGKLLDFVKIHMTFVDSFFVYYAVFARVAKKHGSSLLLAPK</sequence>
<feature type="region of interest" description="Disordered" evidence="1">
    <location>
        <begin position="281"/>
        <end position="305"/>
    </location>
</feature>
<feature type="compositionally biased region" description="Polar residues" evidence="1">
    <location>
        <begin position="17"/>
        <end position="35"/>
    </location>
</feature>
<protein>
    <submittedName>
        <fullName evidence="2">Uncharacterized protein</fullName>
    </submittedName>
</protein>
<evidence type="ECO:0000256" key="1">
    <source>
        <dbReference type="SAM" id="MobiDB-lite"/>
    </source>
</evidence>